<dbReference type="PRINTS" id="PR01491">
    <property type="entry name" value="KVCHANNEL"/>
</dbReference>
<dbReference type="GO" id="GO:0032809">
    <property type="term" value="C:neuronal cell body membrane"/>
    <property type="evidence" value="ECO:0007669"/>
    <property type="project" value="TreeGrafter"/>
</dbReference>
<keyword evidence="5" id="KW-0631">Potassium channel</keyword>
<evidence type="ECO:0000256" key="5">
    <source>
        <dbReference type="ARBA" id="ARBA00022826"/>
    </source>
</evidence>
<dbReference type="EMBL" id="CAJFDH010000006">
    <property type="protein sequence ID" value="CAD5230993.1"/>
    <property type="molecule type" value="Genomic_DNA"/>
</dbReference>
<dbReference type="Proteomes" id="UP000614601">
    <property type="component" value="Unassembled WGS sequence"/>
</dbReference>
<dbReference type="GO" id="GO:0042734">
    <property type="term" value="C:presynaptic membrane"/>
    <property type="evidence" value="ECO:0007669"/>
    <property type="project" value="TreeGrafter"/>
</dbReference>
<evidence type="ECO:0000256" key="1">
    <source>
        <dbReference type="ARBA" id="ARBA00004141"/>
    </source>
</evidence>
<reference evidence="15" key="1">
    <citation type="submission" date="2020-09" db="EMBL/GenBank/DDBJ databases">
        <authorList>
            <person name="Kikuchi T."/>
        </authorList>
    </citation>
    <scope>NUCLEOTIDE SEQUENCE</scope>
    <source>
        <strain evidence="15">SH1</strain>
    </source>
</reference>
<dbReference type="Gene3D" id="3.30.710.10">
    <property type="entry name" value="Potassium Channel Kv1.1, Chain A"/>
    <property type="match status" value="1"/>
</dbReference>
<keyword evidence="6" id="KW-0851">Voltage-gated channel</keyword>
<evidence type="ECO:0000256" key="12">
    <source>
        <dbReference type="ARBA" id="ARBA00061303"/>
    </source>
</evidence>
<dbReference type="PANTHER" id="PTHR11537">
    <property type="entry name" value="VOLTAGE-GATED POTASSIUM CHANNEL"/>
    <property type="match status" value="1"/>
</dbReference>
<dbReference type="InterPro" id="IPR028325">
    <property type="entry name" value="VG_K_chnl"/>
</dbReference>
<feature type="transmembrane region" description="Helical" evidence="13">
    <location>
        <begin position="418"/>
        <end position="435"/>
    </location>
</feature>
<evidence type="ECO:0000313" key="15">
    <source>
        <dbReference type="EMBL" id="CAD5230993.1"/>
    </source>
</evidence>
<organism evidence="15 16">
    <name type="scientific">Bursaphelenchus okinawaensis</name>
    <dbReference type="NCBI Taxonomy" id="465554"/>
    <lineage>
        <taxon>Eukaryota</taxon>
        <taxon>Metazoa</taxon>
        <taxon>Ecdysozoa</taxon>
        <taxon>Nematoda</taxon>
        <taxon>Chromadorea</taxon>
        <taxon>Rhabditida</taxon>
        <taxon>Tylenchina</taxon>
        <taxon>Tylenchomorpha</taxon>
        <taxon>Aphelenchoidea</taxon>
        <taxon>Aphelenchoididae</taxon>
        <taxon>Bursaphelenchus</taxon>
    </lineage>
</organism>
<evidence type="ECO:0000256" key="2">
    <source>
        <dbReference type="ARBA" id="ARBA00022448"/>
    </source>
</evidence>
<evidence type="ECO:0000313" key="16">
    <source>
        <dbReference type="Proteomes" id="UP000614601"/>
    </source>
</evidence>
<dbReference type="Proteomes" id="UP000783686">
    <property type="component" value="Unassembled WGS sequence"/>
</dbReference>
<accession>A0A811LTG0</accession>
<comment type="subcellular location">
    <subcellularLocation>
        <location evidence="1">Membrane</location>
        <topology evidence="1">Multi-pass membrane protein</topology>
    </subcellularLocation>
</comment>
<evidence type="ECO:0000256" key="3">
    <source>
        <dbReference type="ARBA" id="ARBA00022538"/>
    </source>
</evidence>
<dbReference type="Gene3D" id="1.10.287.70">
    <property type="match status" value="1"/>
</dbReference>
<evidence type="ECO:0000256" key="11">
    <source>
        <dbReference type="ARBA" id="ARBA00023303"/>
    </source>
</evidence>
<evidence type="ECO:0000256" key="7">
    <source>
        <dbReference type="ARBA" id="ARBA00022958"/>
    </source>
</evidence>
<dbReference type="PANTHER" id="PTHR11537:SF245">
    <property type="entry name" value="POTASSIUM VOLTAGE-GATED CHANNEL PROTEIN EGL-36"/>
    <property type="match status" value="1"/>
</dbReference>
<dbReference type="SUPFAM" id="SSF81324">
    <property type="entry name" value="Voltage-gated potassium channels"/>
    <property type="match status" value="1"/>
</dbReference>
<dbReference type="SMART" id="SM00225">
    <property type="entry name" value="BTB"/>
    <property type="match status" value="1"/>
</dbReference>
<keyword evidence="3" id="KW-0633">Potassium transport</keyword>
<evidence type="ECO:0000256" key="8">
    <source>
        <dbReference type="ARBA" id="ARBA00022989"/>
    </source>
</evidence>
<dbReference type="GO" id="GO:0032590">
    <property type="term" value="C:dendrite membrane"/>
    <property type="evidence" value="ECO:0007669"/>
    <property type="project" value="TreeGrafter"/>
</dbReference>
<dbReference type="FunFam" id="1.10.287.70:FF:000002">
    <property type="entry name" value="Potassium voltage-gated channel subfamily a member"/>
    <property type="match status" value="1"/>
</dbReference>
<dbReference type="InterPro" id="IPR003131">
    <property type="entry name" value="T1-type_BTB"/>
</dbReference>
<feature type="transmembrane region" description="Helical" evidence="13">
    <location>
        <begin position="442"/>
        <end position="463"/>
    </location>
</feature>
<comment type="caution">
    <text evidence="15">The sequence shown here is derived from an EMBL/GenBank/DDBJ whole genome shotgun (WGS) entry which is preliminary data.</text>
</comment>
<feature type="transmembrane region" description="Helical" evidence="13">
    <location>
        <begin position="226"/>
        <end position="244"/>
    </location>
</feature>
<dbReference type="GO" id="GO:0005251">
    <property type="term" value="F:delayed rectifier potassium channel activity"/>
    <property type="evidence" value="ECO:0007669"/>
    <property type="project" value="TreeGrafter"/>
</dbReference>
<evidence type="ECO:0000259" key="14">
    <source>
        <dbReference type="SMART" id="SM00225"/>
    </source>
</evidence>
<evidence type="ECO:0000256" key="4">
    <source>
        <dbReference type="ARBA" id="ARBA00022692"/>
    </source>
</evidence>
<dbReference type="InterPro" id="IPR000210">
    <property type="entry name" value="BTB/POZ_dom"/>
</dbReference>
<dbReference type="EMBL" id="CAJFCW020000006">
    <property type="protein sequence ID" value="CAG9128269.1"/>
    <property type="molecule type" value="Genomic_DNA"/>
</dbReference>
<gene>
    <name evidence="15" type="ORF">BOKJ2_LOCUS14419</name>
</gene>
<dbReference type="InterPro" id="IPR005821">
    <property type="entry name" value="Ion_trans_dom"/>
</dbReference>
<proteinExistence type="inferred from homology"/>
<dbReference type="GO" id="GO:0043679">
    <property type="term" value="C:axon terminus"/>
    <property type="evidence" value="ECO:0007669"/>
    <property type="project" value="TreeGrafter"/>
</dbReference>
<dbReference type="Pfam" id="PF02214">
    <property type="entry name" value="BTB_2"/>
    <property type="match status" value="1"/>
</dbReference>
<dbReference type="Pfam" id="PF00520">
    <property type="entry name" value="Ion_trans"/>
    <property type="match status" value="1"/>
</dbReference>
<feature type="transmembrane region" description="Helical" evidence="13">
    <location>
        <begin position="279"/>
        <end position="302"/>
    </location>
</feature>
<keyword evidence="8 13" id="KW-1133">Transmembrane helix</keyword>
<keyword evidence="16" id="KW-1185">Reference proteome</keyword>
<dbReference type="FunFam" id="1.20.120.350:FF:000074">
    <property type="entry name" value="SHaW family of potassium channels"/>
    <property type="match status" value="1"/>
</dbReference>
<keyword evidence="9" id="KW-0406">Ion transport</keyword>
<dbReference type="SUPFAM" id="SSF54695">
    <property type="entry name" value="POZ domain"/>
    <property type="match status" value="1"/>
</dbReference>
<dbReference type="AlphaFoldDB" id="A0A811LTG0"/>
<dbReference type="InterPro" id="IPR011333">
    <property type="entry name" value="SKP1/BTB/POZ_sf"/>
</dbReference>
<comment type="similarity">
    <text evidence="12">Belongs to the potassium channel family. C (Shaw) (TC 1.A.1.2) subfamily. Shaw sub-subfamily.</text>
</comment>
<dbReference type="InterPro" id="IPR027359">
    <property type="entry name" value="Volt_channel_dom_sf"/>
</dbReference>
<dbReference type="PRINTS" id="PR01498">
    <property type="entry name" value="SHAWCHANNEL"/>
</dbReference>
<evidence type="ECO:0000256" key="10">
    <source>
        <dbReference type="ARBA" id="ARBA00023136"/>
    </source>
</evidence>
<dbReference type="FunFam" id="3.30.710.10:FF:000020">
    <property type="entry name" value="Potassium voltage-gated channel protein Shaw"/>
    <property type="match status" value="1"/>
</dbReference>
<sequence length="564" mass="64846">MNSSRCVSVDETAQNSHKSFADIAMLAMHSGISSRRQSEMILDPTKAAPVPSMDERIVLNVGGIRHETYQATLKKIPATRLSRLTPAQANFDPLLNEYFFDRHGGIVFEQILNYYRTGKLHYPTSVCGPLFEEELEYWGLDANQVEPCCWMTYTQHRDTQETLAVLDKLESSCNIEDNPQEFEQTMMRKFGWEEHYYTGEVTSWMRLKPRIWALFDEPYSSTGAKIVAAISVFFIVMSIVSFCLKTHPGFRVYSLAYENHSEIVNGYYTVSRVNTEPMLIFWIIELICNMWFTFEICMRFLFCPCRIKFFKNPLNIIDLISTLSYYVDMVMVRLLRNEAPKDVMEFLSMIRILRLFKLTQHHRGLQILIHTFRASAKELFLLVFFLVLGIVIFATLIYYAEKTQVNPHNQFNSIPEGLWFSIITFTTVGFGDMVPRTYLGRLVGGLCAIMGVLTIALPVPVIVSNFSMFYSHSQARDKLPRKRRRVLPVEQVRLQVRRHAQVLEATTTQRRNAIASVYNDIPKFATVNCNNNNNNIKRDNSFTNLSVNNGSVCGNNVNNGTNGL</sequence>
<name>A0A811LTG0_9BILA</name>
<dbReference type="InterPro" id="IPR003974">
    <property type="entry name" value="K_chnl_volt-dep_Kv3"/>
</dbReference>
<dbReference type="GO" id="GO:0045211">
    <property type="term" value="C:postsynaptic membrane"/>
    <property type="evidence" value="ECO:0007669"/>
    <property type="project" value="TreeGrafter"/>
</dbReference>
<keyword evidence="2" id="KW-0813">Transport</keyword>
<dbReference type="OrthoDB" id="10025005at2759"/>
<dbReference type="Gene3D" id="1.20.120.350">
    <property type="entry name" value="Voltage-gated potassium channels. Chain C"/>
    <property type="match status" value="1"/>
</dbReference>
<dbReference type="GO" id="GO:0051260">
    <property type="term" value="P:protein homooligomerization"/>
    <property type="evidence" value="ECO:0007669"/>
    <property type="project" value="InterPro"/>
</dbReference>
<feature type="domain" description="BTB" evidence="14">
    <location>
        <begin position="55"/>
        <end position="156"/>
    </location>
</feature>
<dbReference type="InterPro" id="IPR003968">
    <property type="entry name" value="K_chnl_volt-dep_Kv"/>
</dbReference>
<dbReference type="GO" id="GO:0001508">
    <property type="term" value="P:action potential"/>
    <property type="evidence" value="ECO:0007669"/>
    <property type="project" value="TreeGrafter"/>
</dbReference>
<evidence type="ECO:0000256" key="13">
    <source>
        <dbReference type="SAM" id="Phobius"/>
    </source>
</evidence>
<evidence type="ECO:0000256" key="9">
    <source>
        <dbReference type="ARBA" id="ARBA00023065"/>
    </source>
</evidence>
<dbReference type="PRINTS" id="PR00169">
    <property type="entry name" value="KCHANNEL"/>
</dbReference>
<feature type="transmembrane region" description="Helical" evidence="13">
    <location>
        <begin position="379"/>
        <end position="398"/>
    </location>
</feature>
<keyword evidence="7" id="KW-0630">Potassium</keyword>
<keyword evidence="11" id="KW-0407">Ion channel</keyword>
<evidence type="ECO:0000256" key="6">
    <source>
        <dbReference type="ARBA" id="ARBA00022882"/>
    </source>
</evidence>
<dbReference type="GO" id="GO:0008076">
    <property type="term" value="C:voltage-gated potassium channel complex"/>
    <property type="evidence" value="ECO:0007669"/>
    <property type="project" value="InterPro"/>
</dbReference>
<protein>
    <recommendedName>
        <fullName evidence="14">BTB domain-containing protein</fullName>
    </recommendedName>
</protein>
<keyword evidence="4 13" id="KW-0812">Transmembrane</keyword>
<keyword evidence="10 13" id="KW-0472">Membrane</keyword>